<reference evidence="2 3" key="1">
    <citation type="submission" date="2013-09" db="EMBL/GenBank/DDBJ databases">
        <title>Corchorus capsularis genome sequencing.</title>
        <authorList>
            <person name="Alam M."/>
            <person name="Haque M.S."/>
            <person name="Islam M.S."/>
            <person name="Emdad E.M."/>
            <person name="Islam M.M."/>
            <person name="Ahmed B."/>
            <person name="Halim A."/>
            <person name="Hossen Q.M.M."/>
            <person name="Hossain M.Z."/>
            <person name="Ahmed R."/>
            <person name="Khan M.M."/>
            <person name="Islam R."/>
            <person name="Rashid M.M."/>
            <person name="Khan S.A."/>
            <person name="Rahman M.S."/>
            <person name="Alam M."/>
        </authorList>
    </citation>
    <scope>NUCLEOTIDE SEQUENCE [LARGE SCALE GENOMIC DNA]</scope>
    <source>
        <strain evidence="3">cv. CVL-1</strain>
        <tissue evidence="2">Whole seedling</tissue>
    </source>
</reference>
<evidence type="ECO:0000313" key="2">
    <source>
        <dbReference type="EMBL" id="OMP02934.1"/>
    </source>
</evidence>
<dbReference type="AlphaFoldDB" id="A0A1R3K7A0"/>
<keyword evidence="1" id="KW-0812">Transmembrane</keyword>
<keyword evidence="3" id="KW-1185">Reference proteome</keyword>
<feature type="transmembrane region" description="Helical" evidence="1">
    <location>
        <begin position="44"/>
        <end position="64"/>
    </location>
</feature>
<name>A0A1R3K7A0_COCAP</name>
<accession>A0A1R3K7A0</accession>
<dbReference type="EMBL" id="AWWV01006144">
    <property type="protein sequence ID" value="OMP02934.1"/>
    <property type="molecule type" value="Genomic_DNA"/>
</dbReference>
<proteinExistence type="predicted"/>
<dbReference type="OrthoDB" id="10553601at2759"/>
<protein>
    <submittedName>
        <fullName evidence="2">Uncharacterized protein</fullName>
    </submittedName>
</protein>
<gene>
    <name evidence="2" type="ORF">CCACVL1_02658</name>
</gene>
<keyword evidence="1" id="KW-0472">Membrane</keyword>
<dbReference type="Proteomes" id="UP000188268">
    <property type="component" value="Unassembled WGS sequence"/>
</dbReference>
<sequence>MPPFQTDLRWILPLLLSFLSLTSETKPSFLLVTAFHLIDQPNPTIWYLAFMLLGIFLMIIFLIFSVELELSVTLATPQSPISFQAREYFMFNEFIIVKNETHVIPVFSSPRNESGILMERGRKVPLSKDP</sequence>
<organism evidence="2 3">
    <name type="scientific">Corchorus capsularis</name>
    <name type="common">Jute</name>
    <dbReference type="NCBI Taxonomy" id="210143"/>
    <lineage>
        <taxon>Eukaryota</taxon>
        <taxon>Viridiplantae</taxon>
        <taxon>Streptophyta</taxon>
        <taxon>Embryophyta</taxon>
        <taxon>Tracheophyta</taxon>
        <taxon>Spermatophyta</taxon>
        <taxon>Magnoliopsida</taxon>
        <taxon>eudicotyledons</taxon>
        <taxon>Gunneridae</taxon>
        <taxon>Pentapetalae</taxon>
        <taxon>rosids</taxon>
        <taxon>malvids</taxon>
        <taxon>Malvales</taxon>
        <taxon>Malvaceae</taxon>
        <taxon>Grewioideae</taxon>
        <taxon>Apeibeae</taxon>
        <taxon>Corchorus</taxon>
    </lineage>
</organism>
<dbReference type="Gramene" id="OMP02934">
    <property type="protein sequence ID" value="OMP02934"/>
    <property type="gene ID" value="CCACVL1_02658"/>
</dbReference>
<comment type="caution">
    <text evidence="2">The sequence shown here is derived from an EMBL/GenBank/DDBJ whole genome shotgun (WGS) entry which is preliminary data.</text>
</comment>
<keyword evidence="1" id="KW-1133">Transmembrane helix</keyword>
<evidence type="ECO:0000256" key="1">
    <source>
        <dbReference type="SAM" id="Phobius"/>
    </source>
</evidence>
<evidence type="ECO:0000313" key="3">
    <source>
        <dbReference type="Proteomes" id="UP000188268"/>
    </source>
</evidence>